<comment type="caution">
    <text evidence="3">The sequence shown here is derived from an EMBL/GenBank/DDBJ whole genome shotgun (WGS) entry which is preliminary data.</text>
</comment>
<feature type="transmembrane region" description="Helical" evidence="2">
    <location>
        <begin position="6"/>
        <end position="27"/>
    </location>
</feature>
<reference evidence="3 4" key="1">
    <citation type="journal article" date="2017" name="Water Res.">
        <title>Comammox in drinking water systems.</title>
        <authorList>
            <person name="Wang Y."/>
            <person name="Ma L."/>
            <person name="Mao Y."/>
            <person name="Jiang X."/>
            <person name="Xia Y."/>
            <person name="Yu K."/>
            <person name="Li B."/>
            <person name="Zhang T."/>
        </authorList>
    </citation>
    <scope>NUCLEOTIDE SEQUENCE [LARGE SCALE GENOMIC DNA]</scope>
    <source>
        <strain evidence="3">SG_bin8</strain>
    </source>
</reference>
<dbReference type="STRING" id="1827387.A4S15_11990"/>
<evidence type="ECO:0000313" key="3">
    <source>
        <dbReference type="EMBL" id="OQW51292.1"/>
    </source>
</evidence>
<keyword evidence="2" id="KW-1133">Transmembrane helix</keyword>
<accession>A0A1W9HVE9</accession>
<dbReference type="Proteomes" id="UP000192872">
    <property type="component" value="Unassembled WGS sequence"/>
</dbReference>
<proteinExistence type="predicted"/>
<name>A0A1W9HVE9_9HYPH</name>
<dbReference type="RefSeq" id="WP_376801823.1">
    <property type="nucleotide sequence ID" value="NZ_DBNB01000040.1"/>
</dbReference>
<evidence type="ECO:0000256" key="2">
    <source>
        <dbReference type="SAM" id="Phobius"/>
    </source>
</evidence>
<dbReference type="AlphaFoldDB" id="A0A1W9HVE9"/>
<feature type="coiled-coil region" evidence="1">
    <location>
        <begin position="46"/>
        <end position="102"/>
    </location>
</feature>
<keyword evidence="2" id="KW-0472">Membrane</keyword>
<feature type="coiled-coil region" evidence="1">
    <location>
        <begin position="134"/>
        <end position="161"/>
    </location>
</feature>
<keyword evidence="1" id="KW-0175">Coiled coil</keyword>
<gene>
    <name evidence="3" type="ORF">A4S15_11990</name>
</gene>
<sequence length="421" mass="46812">MIEQILFFALGFFSAGLLTLFISHAVWRRAVRLTTKRVQAALPVSLAEIKADRDQLRAEFAMAARKLEVSVEQLKTRGHLQLVDITRKNDQLRLVLDEVKKRSDTILAMEERERRLRDECLAAETAYGETSRTLKSAEEKLAIAQGKLNEREREANEAQSLAHSRQVEIAALQANLAHFEAVVSDTQRSLSDSTAAFVSKQELLDRAKADLDAALAYRADMEAKIGASITEVQDQSARLGLAQLNLSEDSDGLRTVVEEAKRLAGRVHELMSERDTLDRELSQRLGEAETRYASLARDFETFRGEKAALEVRLGAVQAEREELADHLRLLESGAQSNWERERMENAMLRERMNDLAAEIAALSVTLEGDASPIRKIIAAAHADLQSEAINRSPEAGEPDGHPSASLAERIRILQARAATSQ</sequence>
<evidence type="ECO:0000256" key="1">
    <source>
        <dbReference type="SAM" id="Coils"/>
    </source>
</evidence>
<dbReference type="EMBL" id="LWDL01000020">
    <property type="protein sequence ID" value="OQW51292.1"/>
    <property type="molecule type" value="Genomic_DNA"/>
</dbReference>
<evidence type="ECO:0000313" key="4">
    <source>
        <dbReference type="Proteomes" id="UP000192872"/>
    </source>
</evidence>
<organism evidence="3 4">
    <name type="scientific">Candidatus Raskinella chloraquaticus</name>
    <dbReference type="NCBI Taxonomy" id="1951219"/>
    <lineage>
        <taxon>Bacteria</taxon>
        <taxon>Pseudomonadati</taxon>
        <taxon>Pseudomonadota</taxon>
        <taxon>Alphaproteobacteria</taxon>
        <taxon>Hyphomicrobiales</taxon>
        <taxon>Phreatobacteraceae</taxon>
        <taxon>Candidatus Raskinella</taxon>
    </lineage>
</organism>
<keyword evidence="2" id="KW-0812">Transmembrane</keyword>
<protein>
    <submittedName>
        <fullName evidence="3">Uncharacterized protein</fullName>
    </submittedName>
</protein>